<accession>A0A2P2LCF1</accession>
<feature type="compositionally biased region" description="Basic and acidic residues" evidence="1">
    <location>
        <begin position="1"/>
        <end position="11"/>
    </location>
</feature>
<proteinExistence type="predicted"/>
<protein>
    <submittedName>
        <fullName evidence="2">Derlin</fullName>
    </submittedName>
</protein>
<sequence length="50" mass="5775">MQALPMEDKMPTMKRLQRSSSTRNLLYADQRVPSPVELHISLSLRGEFQS</sequence>
<evidence type="ECO:0000256" key="1">
    <source>
        <dbReference type="SAM" id="MobiDB-lite"/>
    </source>
</evidence>
<reference evidence="2" key="1">
    <citation type="submission" date="2018-02" db="EMBL/GenBank/DDBJ databases">
        <title>Rhizophora mucronata_Transcriptome.</title>
        <authorList>
            <person name="Meera S.P."/>
            <person name="Sreeshan A."/>
            <person name="Augustine A."/>
        </authorList>
    </citation>
    <scope>NUCLEOTIDE SEQUENCE</scope>
    <source>
        <tissue evidence="2">Leaf</tissue>
    </source>
</reference>
<organism evidence="2">
    <name type="scientific">Rhizophora mucronata</name>
    <name type="common">Asiatic mangrove</name>
    <dbReference type="NCBI Taxonomy" id="61149"/>
    <lineage>
        <taxon>Eukaryota</taxon>
        <taxon>Viridiplantae</taxon>
        <taxon>Streptophyta</taxon>
        <taxon>Embryophyta</taxon>
        <taxon>Tracheophyta</taxon>
        <taxon>Spermatophyta</taxon>
        <taxon>Magnoliopsida</taxon>
        <taxon>eudicotyledons</taxon>
        <taxon>Gunneridae</taxon>
        <taxon>Pentapetalae</taxon>
        <taxon>rosids</taxon>
        <taxon>fabids</taxon>
        <taxon>Malpighiales</taxon>
        <taxon>Rhizophoraceae</taxon>
        <taxon>Rhizophora</taxon>
    </lineage>
</organism>
<name>A0A2P2LCF1_RHIMU</name>
<evidence type="ECO:0000313" key="2">
    <source>
        <dbReference type="EMBL" id="MBX15642.1"/>
    </source>
</evidence>
<dbReference type="EMBL" id="GGEC01035158">
    <property type="protein sequence ID" value="MBX15642.1"/>
    <property type="molecule type" value="Transcribed_RNA"/>
</dbReference>
<feature type="region of interest" description="Disordered" evidence="1">
    <location>
        <begin position="1"/>
        <end position="22"/>
    </location>
</feature>
<dbReference type="AlphaFoldDB" id="A0A2P2LCF1"/>